<comment type="cofactor">
    <cofactor evidence="1">
        <name>NAD(+)</name>
        <dbReference type="ChEBI" id="CHEBI:57540"/>
    </cofactor>
</comment>
<comment type="caution">
    <text evidence="6">The sequence shown here is derived from an EMBL/GenBank/DDBJ whole genome shotgun (WGS) entry which is preliminary data.</text>
</comment>
<keyword evidence="2" id="KW-0210">Decarboxylase</keyword>
<organism evidence="6 7">
    <name type="scientific">Ciceribacter sichuanensis</name>
    <dbReference type="NCBI Taxonomy" id="2949647"/>
    <lineage>
        <taxon>Bacteria</taxon>
        <taxon>Pseudomonadati</taxon>
        <taxon>Pseudomonadota</taxon>
        <taxon>Alphaproteobacteria</taxon>
        <taxon>Hyphomicrobiales</taxon>
        <taxon>Rhizobiaceae</taxon>
        <taxon>Ciceribacter</taxon>
    </lineage>
</organism>
<dbReference type="GO" id="GO:0048040">
    <property type="term" value="F:UDP-glucuronate decarboxylase activity"/>
    <property type="evidence" value="ECO:0007669"/>
    <property type="project" value="TreeGrafter"/>
</dbReference>
<dbReference type="GO" id="GO:0070403">
    <property type="term" value="F:NAD+ binding"/>
    <property type="evidence" value="ECO:0007669"/>
    <property type="project" value="InterPro"/>
</dbReference>
<dbReference type="SUPFAM" id="SSF51735">
    <property type="entry name" value="NAD(P)-binding Rossmann-fold domains"/>
    <property type="match status" value="1"/>
</dbReference>
<dbReference type="EMBL" id="JAMXLX010000018">
    <property type="protein sequence ID" value="MCO5960177.1"/>
    <property type="molecule type" value="Genomic_DNA"/>
</dbReference>
<dbReference type="AlphaFoldDB" id="A0AAJ1C1S7"/>
<dbReference type="Pfam" id="PF01370">
    <property type="entry name" value="Epimerase"/>
    <property type="match status" value="1"/>
</dbReference>
<gene>
    <name evidence="6" type="ORF">NBH21_25795</name>
</gene>
<evidence type="ECO:0000256" key="1">
    <source>
        <dbReference type="ARBA" id="ARBA00001911"/>
    </source>
</evidence>
<dbReference type="RefSeq" id="WP_250913817.1">
    <property type="nucleotide sequence ID" value="NZ_JAMXLX010000018.1"/>
</dbReference>
<evidence type="ECO:0000256" key="2">
    <source>
        <dbReference type="ARBA" id="ARBA00022793"/>
    </source>
</evidence>
<dbReference type="InterPro" id="IPR036291">
    <property type="entry name" value="NAD(P)-bd_dom_sf"/>
</dbReference>
<evidence type="ECO:0000256" key="3">
    <source>
        <dbReference type="ARBA" id="ARBA00023027"/>
    </source>
</evidence>
<dbReference type="Gene3D" id="3.40.50.720">
    <property type="entry name" value="NAD(P)-binding Rossmann-like Domain"/>
    <property type="match status" value="1"/>
</dbReference>
<dbReference type="PANTHER" id="PTHR43078">
    <property type="entry name" value="UDP-GLUCURONIC ACID DECARBOXYLASE-RELATED"/>
    <property type="match status" value="1"/>
</dbReference>
<keyword evidence="4" id="KW-0456">Lyase</keyword>
<dbReference type="Proteomes" id="UP001155380">
    <property type="component" value="Unassembled WGS sequence"/>
</dbReference>
<dbReference type="GO" id="GO:0042732">
    <property type="term" value="P:D-xylose metabolic process"/>
    <property type="evidence" value="ECO:0007669"/>
    <property type="project" value="InterPro"/>
</dbReference>
<feature type="domain" description="NAD-dependent epimerase/dehydratase" evidence="5">
    <location>
        <begin position="33"/>
        <end position="278"/>
    </location>
</feature>
<proteinExistence type="predicted"/>
<evidence type="ECO:0000313" key="7">
    <source>
        <dbReference type="Proteomes" id="UP001155380"/>
    </source>
</evidence>
<protein>
    <submittedName>
        <fullName evidence="6">NAD-dependent epimerase/dehydratase family protein</fullName>
    </submittedName>
</protein>
<reference evidence="6" key="1">
    <citation type="submission" date="2022-06" db="EMBL/GenBank/DDBJ databases">
        <authorList>
            <person name="Sun Q."/>
        </authorList>
    </citation>
    <scope>NUCLEOTIDE SEQUENCE</scope>
    <source>
        <strain evidence="6">S101</strain>
    </source>
</reference>
<name>A0AAJ1C1S7_9HYPH</name>
<keyword evidence="3" id="KW-0520">NAD</keyword>
<accession>A0AAJ1C1S7</accession>
<evidence type="ECO:0000313" key="6">
    <source>
        <dbReference type="EMBL" id="MCO5960177.1"/>
    </source>
</evidence>
<dbReference type="InterPro" id="IPR001509">
    <property type="entry name" value="Epimerase_deHydtase"/>
</dbReference>
<dbReference type="PANTHER" id="PTHR43078:SF6">
    <property type="entry name" value="UDP-GLUCURONIC ACID DECARBOXYLASE 1"/>
    <property type="match status" value="1"/>
</dbReference>
<evidence type="ECO:0000256" key="4">
    <source>
        <dbReference type="ARBA" id="ARBA00023239"/>
    </source>
</evidence>
<sequence length="351" mass="38765">MAVMNKTWSLADDLEDVFQRSASVWAELRGARIFLTGGTGFIGCWLLETLRHADLALDLDIKVSILTRDAGRFSQKAPHLVDHPSFEFIEGDIIDFAFPKEGYTHVIHAATDASAHLNEFEPDRMFDVIVAGTRRALDLAAEKRPKRFLLLSSGAVYGQQPPEMHHAVETFLGSLDCTNPRNAYAEGKRAAEMLSAIYGRKHDLDIVTARIFTLLGPYMPLDTHFAAGNFILDAMNGQGIVVKGNGRPRRSYLYAGDLAVWLWHILVHGAKGRAYNVGSDEDISIAELATCVSRTIGTGETTVLGANDTGWNAGRYVPDTTLVRTELDLHATVPLEEAIRRTALWNGWHHA</sequence>
<dbReference type="InterPro" id="IPR044516">
    <property type="entry name" value="UXS-like"/>
</dbReference>
<dbReference type="GO" id="GO:0005737">
    <property type="term" value="C:cytoplasm"/>
    <property type="evidence" value="ECO:0007669"/>
    <property type="project" value="TreeGrafter"/>
</dbReference>
<evidence type="ECO:0000259" key="5">
    <source>
        <dbReference type="Pfam" id="PF01370"/>
    </source>
</evidence>